<dbReference type="Pfam" id="PF07627">
    <property type="entry name" value="PSCyt3"/>
    <property type="match status" value="1"/>
</dbReference>
<dbReference type="InterPro" id="IPR011478">
    <property type="entry name" value="DUF1585"/>
</dbReference>
<evidence type="ECO:0000259" key="2">
    <source>
        <dbReference type="Pfam" id="PF07627"/>
    </source>
</evidence>
<feature type="non-terminal residue" evidence="3">
    <location>
        <position position="1"/>
    </location>
</feature>
<dbReference type="Pfam" id="PF07624">
    <property type="entry name" value="PSD2"/>
    <property type="match status" value="1"/>
</dbReference>
<name>A0A382L0C1_9ZZZZ</name>
<feature type="domain" description="DUF1588" evidence="2">
    <location>
        <begin position="4"/>
        <end position="89"/>
    </location>
</feature>
<evidence type="ECO:0008006" key="4">
    <source>
        <dbReference type="Google" id="ProtNLM"/>
    </source>
</evidence>
<gene>
    <name evidence="3" type="ORF">METZ01_LOCUS281291</name>
</gene>
<reference evidence="3" key="1">
    <citation type="submission" date="2018-05" db="EMBL/GenBank/DDBJ databases">
        <authorList>
            <person name="Lanie J.A."/>
            <person name="Ng W.-L."/>
            <person name="Kazmierczak K.M."/>
            <person name="Andrzejewski T.M."/>
            <person name="Davidsen T.M."/>
            <person name="Wayne K.J."/>
            <person name="Tettelin H."/>
            <person name="Glass J.I."/>
            <person name="Rusch D."/>
            <person name="Podicherti R."/>
            <person name="Tsui H.-C.T."/>
            <person name="Winkler M.E."/>
        </authorList>
    </citation>
    <scope>NUCLEOTIDE SEQUENCE</scope>
</reference>
<protein>
    <recommendedName>
        <fullName evidence="4">DUF1588 domain-containing protein</fullName>
    </recommendedName>
</protein>
<dbReference type="EMBL" id="UINC01083082">
    <property type="protein sequence ID" value="SVC28437.1"/>
    <property type="molecule type" value="Genomic_DNA"/>
</dbReference>
<organism evidence="3">
    <name type="scientific">marine metagenome</name>
    <dbReference type="NCBI Taxonomy" id="408172"/>
    <lineage>
        <taxon>unclassified sequences</taxon>
        <taxon>metagenomes</taxon>
        <taxon>ecological metagenomes</taxon>
    </lineage>
</organism>
<accession>A0A382L0C1</accession>
<proteinExistence type="predicted"/>
<evidence type="ECO:0000259" key="1">
    <source>
        <dbReference type="Pfam" id="PF07624"/>
    </source>
</evidence>
<dbReference type="AlphaFoldDB" id="A0A382L0C1"/>
<feature type="domain" description="DUF1585" evidence="1">
    <location>
        <begin position="108"/>
        <end position="179"/>
    </location>
</feature>
<dbReference type="InterPro" id="IPR013039">
    <property type="entry name" value="DUF1588"/>
</dbReference>
<sequence length="182" mass="20584">HLAGSDGADSHPIKRAVWIRERLLHDPPNPPPPDVPGVEKSVPNFEKLSIREQLAVHRKKEACADCHRGIDPWGIALEGYDAIGLFREKTARRKKRVSSETILPGNHEISGLADLQKYLLNERREQFAKALVSKLLTYALGRSLKLEDELLIEELSIDFAKDDYRLSGLMKNIVTSRPFLSR</sequence>
<evidence type="ECO:0000313" key="3">
    <source>
        <dbReference type="EMBL" id="SVC28437.1"/>
    </source>
</evidence>